<dbReference type="OrthoDB" id="115601at2157"/>
<dbReference type="InterPro" id="IPR019734">
    <property type="entry name" value="TPR_rpt"/>
</dbReference>
<keyword evidence="5" id="KW-1185">Reference proteome</keyword>
<dbReference type="Proteomes" id="UP000251717">
    <property type="component" value="Unassembled WGS sequence"/>
</dbReference>
<evidence type="ECO:0000256" key="1">
    <source>
        <dbReference type="ARBA" id="ARBA00022737"/>
    </source>
</evidence>
<comment type="caution">
    <text evidence="4">The sequence shown here is derived from an EMBL/GenBank/DDBJ whole genome shotgun (WGS) entry which is preliminary data.</text>
</comment>
<protein>
    <submittedName>
        <fullName evidence="4">Tetratricopeptide repeat protein</fullName>
    </submittedName>
</protein>
<dbReference type="Pfam" id="PF13181">
    <property type="entry name" value="TPR_8"/>
    <property type="match status" value="1"/>
</dbReference>
<name>A0A315XQ65_9EURY</name>
<dbReference type="AlphaFoldDB" id="A0A315XQ65"/>
<keyword evidence="3" id="KW-0812">Transmembrane</keyword>
<dbReference type="Gene3D" id="1.25.40.10">
    <property type="entry name" value="Tetratricopeptide repeat domain"/>
    <property type="match status" value="3"/>
</dbReference>
<dbReference type="InterPro" id="IPR051685">
    <property type="entry name" value="Ycf3/AcsC/BcsC/TPR_MFPF"/>
</dbReference>
<dbReference type="PANTHER" id="PTHR44943:SF8">
    <property type="entry name" value="TPR REPEAT-CONTAINING PROTEIN MJ0263"/>
    <property type="match status" value="1"/>
</dbReference>
<dbReference type="EMBL" id="MZGS01000014">
    <property type="protein sequence ID" value="PWB88153.1"/>
    <property type="molecule type" value="Genomic_DNA"/>
</dbReference>
<proteinExistence type="predicted"/>
<keyword evidence="1" id="KW-0677">Repeat</keyword>
<accession>A0A315XQ65</accession>
<evidence type="ECO:0000256" key="2">
    <source>
        <dbReference type="ARBA" id="ARBA00022803"/>
    </source>
</evidence>
<reference evidence="4 5" key="1">
    <citation type="submission" date="2017-03" db="EMBL/GenBank/DDBJ databases">
        <title>Genome sequence of Methanobrevibacter thaueri.</title>
        <authorList>
            <person name="Poehlein A."/>
            <person name="Seedorf H."/>
            <person name="Daniel R."/>
        </authorList>
    </citation>
    <scope>NUCLEOTIDE SEQUENCE [LARGE SCALE GENOMIC DNA]</scope>
    <source>
        <strain evidence="4 5">DSM 11995</strain>
    </source>
</reference>
<evidence type="ECO:0000313" key="4">
    <source>
        <dbReference type="EMBL" id="PWB88153.1"/>
    </source>
</evidence>
<keyword evidence="3" id="KW-0472">Membrane</keyword>
<dbReference type="PANTHER" id="PTHR44943">
    <property type="entry name" value="CELLULOSE SYNTHASE OPERON PROTEIN C"/>
    <property type="match status" value="1"/>
</dbReference>
<feature type="transmembrane region" description="Helical" evidence="3">
    <location>
        <begin position="310"/>
        <end position="329"/>
    </location>
</feature>
<dbReference type="InterPro" id="IPR011990">
    <property type="entry name" value="TPR-like_helical_dom_sf"/>
</dbReference>
<keyword evidence="3" id="KW-1133">Transmembrane helix</keyword>
<gene>
    <name evidence="4" type="ORF">MBBTH_02970</name>
</gene>
<dbReference type="RefSeq" id="WP_116591284.1">
    <property type="nucleotide sequence ID" value="NZ_MZGS01000014.1"/>
</dbReference>
<dbReference type="SMART" id="SM00028">
    <property type="entry name" value="TPR"/>
    <property type="match status" value="3"/>
</dbReference>
<evidence type="ECO:0000313" key="5">
    <source>
        <dbReference type="Proteomes" id="UP000251717"/>
    </source>
</evidence>
<evidence type="ECO:0000256" key="3">
    <source>
        <dbReference type="SAM" id="Phobius"/>
    </source>
</evidence>
<organism evidence="4 5">
    <name type="scientific">Methanobrevibacter thaueri</name>
    <dbReference type="NCBI Taxonomy" id="190975"/>
    <lineage>
        <taxon>Archaea</taxon>
        <taxon>Methanobacteriati</taxon>
        <taxon>Methanobacteriota</taxon>
        <taxon>Methanomada group</taxon>
        <taxon>Methanobacteria</taxon>
        <taxon>Methanobacteriales</taxon>
        <taxon>Methanobacteriaceae</taxon>
        <taxon>Methanobrevibacter</taxon>
    </lineage>
</organism>
<sequence length="335" mass="39117">MSEYIETAKQYISEGNEEEALKLARKRHGKDDAESYIAILDLLIENGNLAALEEKGMYYQYYDPTHDDGDYGEKYFDEYLSKQPRSINVLCDKAMSKFNKGNIDESLEYMDKAVDKYKSYSSIEKPRLSKKELIMARIELLIQAKRYEEALKSIKQYESQFGSDQKTDLYMGQMLQKNGKNREALEYLDKSLLQEDTLVAFNAKGDALYELKEYKEALKCYKNCIQYEGKVEDDLELVTNFNYKAAFCCVNLNDDEEAVKYLNKTINMLNEHGRLPNDIEKIYQKCSFEKERIMKTGKVEDKEFKRTKFFSARSSIIILLIIVILYVILKMKGYG</sequence>
<keyword evidence="2" id="KW-0802">TPR repeat</keyword>
<dbReference type="Pfam" id="PF13432">
    <property type="entry name" value="TPR_16"/>
    <property type="match status" value="1"/>
</dbReference>
<dbReference type="SUPFAM" id="SSF48452">
    <property type="entry name" value="TPR-like"/>
    <property type="match status" value="1"/>
</dbReference>